<dbReference type="SUPFAM" id="SSF103506">
    <property type="entry name" value="Mitochondrial carrier"/>
    <property type="match status" value="1"/>
</dbReference>
<keyword evidence="3 11" id="KW-0813">Transport</keyword>
<evidence type="ECO:0000256" key="7">
    <source>
        <dbReference type="ARBA" id="ARBA00022989"/>
    </source>
</evidence>
<dbReference type="PANTHER" id="PTHR45618">
    <property type="entry name" value="MITOCHONDRIAL DICARBOXYLATE CARRIER-RELATED"/>
    <property type="match status" value="1"/>
</dbReference>
<accession>A0AA39H1W5</accession>
<dbReference type="Proteomes" id="UP001175271">
    <property type="component" value="Unassembled WGS sequence"/>
</dbReference>
<name>A0AA39H1W5_9BILA</name>
<evidence type="ECO:0000256" key="11">
    <source>
        <dbReference type="RuleBase" id="RU000488"/>
    </source>
</evidence>
<evidence type="ECO:0000256" key="1">
    <source>
        <dbReference type="ARBA" id="ARBA00004448"/>
    </source>
</evidence>
<evidence type="ECO:0000256" key="2">
    <source>
        <dbReference type="ARBA" id="ARBA00006375"/>
    </source>
</evidence>
<feature type="repeat" description="Solcar" evidence="10">
    <location>
        <begin position="157"/>
        <end position="249"/>
    </location>
</feature>
<evidence type="ECO:0000256" key="5">
    <source>
        <dbReference type="ARBA" id="ARBA00022737"/>
    </source>
</evidence>
<dbReference type="PROSITE" id="PS50920">
    <property type="entry name" value="SOLCAR"/>
    <property type="match status" value="3"/>
</dbReference>
<keyword evidence="13" id="KW-1185">Reference proteome</keyword>
<dbReference type="GO" id="GO:0005743">
    <property type="term" value="C:mitochondrial inner membrane"/>
    <property type="evidence" value="ECO:0007669"/>
    <property type="project" value="UniProtKB-SubCell"/>
</dbReference>
<gene>
    <name evidence="12" type="ORF">QR680_002043</name>
</gene>
<evidence type="ECO:0000313" key="13">
    <source>
        <dbReference type="Proteomes" id="UP001175271"/>
    </source>
</evidence>
<keyword evidence="4 10" id="KW-0812">Transmembrane</keyword>
<evidence type="ECO:0000256" key="10">
    <source>
        <dbReference type="PROSITE-ProRule" id="PRU00282"/>
    </source>
</evidence>
<evidence type="ECO:0000256" key="6">
    <source>
        <dbReference type="ARBA" id="ARBA00022792"/>
    </source>
</evidence>
<dbReference type="EMBL" id="JAUCMV010000005">
    <property type="protein sequence ID" value="KAK0397241.1"/>
    <property type="molecule type" value="Genomic_DNA"/>
</dbReference>
<dbReference type="InterPro" id="IPR023395">
    <property type="entry name" value="MCP_dom_sf"/>
</dbReference>
<reference evidence="12" key="1">
    <citation type="submission" date="2023-06" db="EMBL/GenBank/DDBJ databases">
        <title>Genomic analysis of the entomopathogenic nematode Steinernema hermaphroditum.</title>
        <authorList>
            <person name="Schwarz E.M."/>
            <person name="Heppert J.K."/>
            <person name="Baniya A."/>
            <person name="Schwartz H.T."/>
            <person name="Tan C.-H."/>
            <person name="Antoshechkin I."/>
            <person name="Sternberg P.W."/>
            <person name="Goodrich-Blair H."/>
            <person name="Dillman A.R."/>
        </authorList>
    </citation>
    <scope>NUCLEOTIDE SEQUENCE</scope>
    <source>
        <strain evidence="12">PS9179</strain>
        <tissue evidence="12">Whole animal</tissue>
    </source>
</reference>
<keyword evidence="5" id="KW-0677">Repeat</keyword>
<feature type="repeat" description="Solcar" evidence="10">
    <location>
        <begin position="258"/>
        <end position="356"/>
    </location>
</feature>
<protein>
    <recommendedName>
        <fullName evidence="14">Mitochondrial carrier protein</fullName>
    </recommendedName>
</protein>
<comment type="similarity">
    <text evidence="2 11">Belongs to the mitochondrial carrier (TC 2.A.29) family.</text>
</comment>
<evidence type="ECO:0008006" key="14">
    <source>
        <dbReference type="Google" id="ProtNLM"/>
    </source>
</evidence>
<feature type="repeat" description="Solcar" evidence="10">
    <location>
        <begin position="57"/>
        <end position="147"/>
    </location>
</feature>
<comment type="subcellular location">
    <subcellularLocation>
        <location evidence="1">Mitochondrion inner membrane</location>
        <topology evidence="1">Multi-pass membrane protein</topology>
    </subcellularLocation>
</comment>
<organism evidence="12 13">
    <name type="scientific">Steinernema hermaphroditum</name>
    <dbReference type="NCBI Taxonomy" id="289476"/>
    <lineage>
        <taxon>Eukaryota</taxon>
        <taxon>Metazoa</taxon>
        <taxon>Ecdysozoa</taxon>
        <taxon>Nematoda</taxon>
        <taxon>Chromadorea</taxon>
        <taxon>Rhabditida</taxon>
        <taxon>Tylenchina</taxon>
        <taxon>Panagrolaimomorpha</taxon>
        <taxon>Strongyloidoidea</taxon>
        <taxon>Steinernematidae</taxon>
        <taxon>Steinernema</taxon>
    </lineage>
</organism>
<evidence type="ECO:0000256" key="3">
    <source>
        <dbReference type="ARBA" id="ARBA00022448"/>
    </source>
</evidence>
<evidence type="ECO:0000313" key="12">
    <source>
        <dbReference type="EMBL" id="KAK0397241.1"/>
    </source>
</evidence>
<keyword evidence="6" id="KW-0999">Mitochondrion inner membrane</keyword>
<sequence>MMIPGTNGVYDDDKKHSLIGRRLMASLLYSNEYGTNSAHTFTHRLRKTACAFRLTIKRFPMAQTEGAALVAETVTYPLDITKTRLQILSHATTPAGTPQQRGMFRVTFDIVRHEGALSLWRGVAPAIYRHYVYTGIRMGTYEFLRGKWFDKKREKTFSAWKSMTIGLFSGAFAQFVASPADLVKVQMQMEGLRKLQNLPPRFHSTWHAFVTLYRANGFFGLWIGWIPNCQRAALLNMADLATYDRAKHWLLANTNMKDNAVTHGCASACAGLAAATVSTPADVVKTRIMDQLRHKHDFSHHSQPGTPLYRGSIDCLMHIIRTEGFFALYRGFLPIYIRMAPWSLTFWISYEKIRQLTGAPSF</sequence>
<dbReference type="InterPro" id="IPR018108">
    <property type="entry name" value="MCP_transmembrane"/>
</dbReference>
<dbReference type="FunFam" id="1.50.40.10:FF:000062">
    <property type="entry name" value="mitochondrial uncoupling protein 3"/>
    <property type="match status" value="1"/>
</dbReference>
<evidence type="ECO:0000256" key="8">
    <source>
        <dbReference type="ARBA" id="ARBA00023128"/>
    </source>
</evidence>
<dbReference type="Pfam" id="PF00153">
    <property type="entry name" value="Mito_carr"/>
    <property type="match status" value="3"/>
</dbReference>
<evidence type="ECO:0000256" key="4">
    <source>
        <dbReference type="ARBA" id="ARBA00022692"/>
    </source>
</evidence>
<dbReference type="Gene3D" id="1.50.40.10">
    <property type="entry name" value="Mitochondrial carrier domain"/>
    <property type="match status" value="1"/>
</dbReference>
<dbReference type="InterPro" id="IPR050391">
    <property type="entry name" value="Mito_Metabolite_Transporter"/>
</dbReference>
<evidence type="ECO:0000256" key="9">
    <source>
        <dbReference type="ARBA" id="ARBA00023136"/>
    </source>
</evidence>
<keyword evidence="7" id="KW-1133">Transmembrane helix</keyword>
<dbReference type="AlphaFoldDB" id="A0AA39H1W5"/>
<comment type="caution">
    <text evidence="12">The sequence shown here is derived from an EMBL/GenBank/DDBJ whole genome shotgun (WGS) entry which is preliminary data.</text>
</comment>
<keyword evidence="9 10" id="KW-0472">Membrane</keyword>
<keyword evidence="8" id="KW-0496">Mitochondrion</keyword>
<proteinExistence type="inferred from homology"/>